<reference evidence="2" key="1">
    <citation type="submission" date="2013-09" db="EMBL/GenBank/DDBJ databases">
        <title>Corchorus olitorius genome sequencing.</title>
        <authorList>
            <person name="Alam M."/>
            <person name="Haque M.S."/>
            <person name="Islam M.S."/>
            <person name="Emdad E.M."/>
            <person name="Islam M.M."/>
            <person name="Ahmed B."/>
            <person name="Halim A."/>
            <person name="Hossen Q.M.M."/>
            <person name="Hossain M.Z."/>
            <person name="Ahmed R."/>
            <person name="Khan M.M."/>
            <person name="Islam R."/>
            <person name="Rashid M.M."/>
            <person name="Khan S.A."/>
            <person name="Rahman M.S."/>
            <person name="Alam M."/>
            <person name="Yahiya A.S."/>
            <person name="Khan M.S."/>
            <person name="Azam M.S."/>
            <person name="Haque T."/>
            <person name="Lashkar M.Z.H."/>
            <person name="Akhand A.I."/>
            <person name="Morshed G."/>
            <person name="Roy S."/>
            <person name="Uddin K.S."/>
            <person name="Rabeya T."/>
            <person name="Hossain A.S."/>
            <person name="Chowdhury A."/>
            <person name="Snigdha A.R."/>
            <person name="Mortoza M.S."/>
            <person name="Matin S.A."/>
            <person name="Hoque S.M.E."/>
            <person name="Islam M.K."/>
            <person name="Roy D.K."/>
            <person name="Haider R."/>
            <person name="Moosa M.M."/>
            <person name="Elias S.M."/>
            <person name="Hasan A.M."/>
            <person name="Jahan S."/>
            <person name="Shafiuddin M."/>
            <person name="Mahmood N."/>
            <person name="Shommy N.S."/>
        </authorList>
    </citation>
    <scope>NUCLEOTIDE SEQUENCE [LARGE SCALE GENOMIC DNA]</scope>
    <source>
        <strain evidence="2">cv. O-4</strain>
    </source>
</reference>
<name>A0A1R3JBD8_9ROSI</name>
<organism evidence="1 2">
    <name type="scientific">Corchorus olitorius</name>
    <dbReference type="NCBI Taxonomy" id="93759"/>
    <lineage>
        <taxon>Eukaryota</taxon>
        <taxon>Viridiplantae</taxon>
        <taxon>Streptophyta</taxon>
        <taxon>Embryophyta</taxon>
        <taxon>Tracheophyta</taxon>
        <taxon>Spermatophyta</taxon>
        <taxon>Magnoliopsida</taxon>
        <taxon>eudicotyledons</taxon>
        <taxon>Gunneridae</taxon>
        <taxon>Pentapetalae</taxon>
        <taxon>rosids</taxon>
        <taxon>malvids</taxon>
        <taxon>Malvales</taxon>
        <taxon>Malvaceae</taxon>
        <taxon>Grewioideae</taxon>
        <taxon>Apeibeae</taxon>
        <taxon>Corchorus</taxon>
    </lineage>
</organism>
<dbReference type="OrthoDB" id="1589870at2759"/>
<accession>A0A1R3JBD8</accession>
<evidence type="ECO:0000313" key="2">
    <source>
        <dbReference type="Proteomes" id="UP000187203"/>
    </source>
</evidence>
<gene>
    <name evidence="1" type="ORF">COLO4_17846</name>
</gene>
<sequence length="84" mass="9142">MAPTAAMLILSHQSQTTAPSLSPPSPPLGLKLPALQWLPLSSLLVRGRFGSKSKDSEVEVDRPSSSADSALEKRFIEALELNWW</sequence>
<dbReference type="Proteomes" id="UP000187203">
    <property type="component" value="Unassembled WGS sequence"/>
</dbReference>
<comment type="caution">
    <text evidence="1">The sequence shown here is derived from an EMBL/GenBank/DDBJ whole genome shotgun (WGS) entry which is preliminary data.</text>
</comment>
<dbReference type="EMBL" id="AWUE01016392">
    <property type="protein sequence ID" value="OMO92110.1"/>
    <property type="molecule type" value="Genomic_DNA"/>
</dbReference>
<keyword evidence="2" id="KW-1185">Reference proteome</keyword>
<proteinExistence type="predicted"/>
<protein>
    <submittedName>
        <fullName evidence="1">Uncharacterized protein</fullName>
    </submittedName>
</protein>
<dbReference type="AlphaFoldDB" id="A0A1R3JBD8"/>
<evidence type="ECO:0000313" key="1">
    <source>
        <dbReference type="EMBL" id="OMO92110.1"/>
    </source>
</evidence>